<reference evidence="2 3" key="1">
    <citation type="submission" date="2019-02" db="EMBL/GenBank/DDBJ databases">
        <title>Deep-cultivation of Planctomycetes and their phenomic and genomic characterization uncovers novel biology.</title>
        <authorList>
            <person name="Wiegand S."/>
            <person name="Jogler M."/>
            <person name="Boedeker C."/>
            <person name="Pinto D."/>
            <person name="Vollmers J."/>
            <person name="Rivas-Marin E."/>
            <person name="Kohn T."/>
            <person name="Peeters S.H."/>
            <person name="Heuer A."/>
            <person name="Rast P."/>
            <person name="Oberbeckmann S."/>
            <person name="Bunk B."/>
            <person name="Jeske O."/>
            <person name="Meyerdierks A."/>
            <person name="Storesund J.E."/>
            <person name="Kallscheuer N."/>
            <person name="Luecker S."/>
            <person name="Lage O.M."/>
            <person name="Pohl T."/>
            <person name="Merkel B.J."/>
            <person name="Hornburger P."/>
            <person name="Mueller R.-W."/>
            <person name="Bruemmer F."/>
            <person name="Labrenz M."/>
            <person name="Spormann A.M."/>
            <person name="Op Den Camp H."/>
            <person name="Overmann J."/>
            <person name="Amann R."/>
            <person name="Jetten M.S.M."/>
            <person name="Mascher T."/>
            <person name="Medema M.H."/>
            <person name="Devos D.P."/>
            <person name="Kaster A.-K."/>
            <person name="Ovreas L."/>
            <person name="Rohde M."/>
            <person name="Galperin M.Y."/>
            <person name="Jogler C."/>
        </authorList>
    </citation>
    <scope>NUCLEOTIDE SEQUENCE [LARGE SCALE GENOMIC DNA]</scope>
    <source>
        <strain evidence="2 3">CA54</strain>
    </source>
</reference>
<gene>
    <name evidence="2" type="ORF">CA54_38550</name>
</gene>
<dbReference type="OrthoDB" id="284135at2"/>
<proteinExistence type="predicted"/>
<dbReference type="EMBL" id="SJPP01000002">
    <property type="protein sequence ID" value="TWU08621.1"/>
    <property type="molecule type" value="Genomic_DNA"/>
</dbReference>
<dbReference type="RefSeq" id="WP_146372443.1">
    <property type="nucleotide sequence ID" value="NZ_SJPP01000002.1"/>
</dbReference>
<organism evidence="2 3">
    <name type="scientific">Symmachiella macrocystis</name>
    <dbReference type="NCBI Taxonomy" id="2527985"/>
    <lineage>
        <taxon>Bacteria</taxon>
        <taxon>Pseudomonadati</taxon>
        <taxon>Planctomycetota</taxon>
        <taxon>Planctomycetia</taxon>
        <taxon>Planctomycetales</taxon>
        <taxon>Planctomycetaceae</taxon>
        <taxon>Symmachiella</taxon>
    </lineage>
</organism>
<evidence type="ECO:0000313" key="3">
    <source>
        <dbReference type="Proteomes" id="UP000320735"/>
    </source>
</evidence>
<keyword evidence="3" id="KW-1185">Reference proteome</keyword>
<feature type="compositionally biased region" description="Low complexity" evidence="1">
    <location>
        <begin position="76"/>
        <end position="95"/>
    </location>
</feature>
<sequence length="165" mass="18759">MSLSIGQEVATLRKMTVKELRVKYAELFDDETRTGNKAWLIKRIAWRMQAQAEGGLSKRARQRADELANEADLRMSPPKLTPESPSPSELTTTSTVTFSRDQRLPLPGTVLTREYKGQTVQVRVLEHGFEHDGQVYRSLIAVAKAITGTHTNGYLFFRLRKEARR</sequence>
<dbReference type="Pfam" id="PF11149">
    <property type="entry name" value="DUF2924"/>
    <property type="match status" value="1"/>
</dbReference>
<dbReference type="AlphaFoldDB" id="A0A5C6BB02"/>
<evidence type="ECO:0008006" key="4">
    <source>
        <dbReference type="Google" id="ProtNLM"/>
    </source>
</evidence>
<evidence type="ECO:0000313" key="2">
    <source>
        <dbReference type="EMBL" id="TWU08621.1"/>
    </source>
</evidence>
<name>A0A5C6BB02_9PLAN</name>
<feature type="region of interest" description="Disordered" evidence="1">
    <location>
        <begin position="55"/>
        <end position="96"/>
    </location>
</feature>
<protein>
    <recommendedName>
        <fullName evidence="4">DUF2924 domain-containing protein</fullName>
    </recommendedName>
</protein>
<comment type="caution">
    <text evidence="2">The sequence shown here is derived from an EMBL/GenBank/DDBJ whole genome shotgun (WGS) entry which is preliminary data.</text>
</comment>
<evidence type="ECO:0000256" key="1">
    <source>
        <dbReference type="SAM" id="MobiDB-lite"/>
    </source>
</evidence>
<accession>A0A5C6BB02</accession>
<dbReference type="InterPro" id="IPR021322">
    <property type="entry name" value="DUF2924"/>
</dbReference>
<dbReference type="Proteomes" id="UP000320735">
    <property type="component" value="Unassembled WGS sequence"/>
</dbReference>